<accession>A0AAV7CGM2</accession>
<gene>
    <name evidence="1" type="ORF">GDO81_008560</name>
</gene>
<proteinExistence type="predicted"/>
<reference evidence="1" key="1">
    <citation type="thesis" date="2020" institute="ProQuest LLC" country="789 East Eisenhower Parkway, Ann Arbor, MI, USA">
        <title>Comparative Genomics and Chromosome Evolution.</title>
        <authorList>
            <person name="Mudd A.B."/>
        </authorList>
    </citation>
    <scope>NUCLEOTIDE SEQUENCE</scope>
    <source>
        <strain evidence="1">237g6f4</strain>
        <tissue evidence="1">Blood</tissue>
    </source>
</reference>
<evidence type="ECO:0000313" key="2">
    <source>
        <dbReference type="Proteomes" id="UP000824782"/>
    </source>
</evidence>
<dbReference type="Proteomes" id="UP000824782">
    <property type="component" value="Unassembled WGS sequence"/>
</dbReference>
<evidence type="ECO:0000313" key="1">
    <source>
        <dbReference type="EMBL" id="KAG8583821.1"/>
    </source>
</evidence>
<organism evidence="1 2">
    <name type="scientific">Engystomops pustulosus</name>
    <name type="common">Tungara frog</name>
    <name type="synonym">Physalaemus pustulosus</name>
    <dbReference type="NCBI Taxonomy" id="76066"/>
    <lineage>
        <taxon>Eukaryota</taxon>
        <taxon>Metazoa</taxon>
        <taxon>Chordata</taxon>
        <taxon>Craniata</taxon>
        <taxon>Vertebrata</taxon>
        <taxon>Euteleostomi</taxon>
        <taxon>Amphibia</taxon>
        <taxon>Batrachia</taxon>
        <taxon>Anura</taxon>
        <taxon>Neobatrachia</taxon>
        <taxon>Hyloidea</taxon>
        <taxon>Leptodactylidae</taxon>
        <taxon>Leiuperinae</taxon>
        <taxon>Engystomops</taxon>
    </lineage>
</organism>
<protein>
    <submittedName>
        <fullName evidence="1">Uncharacterized protein</fullName>
    </submittedName>
</protein>
<comment type="caution">
    <text evidence="1">The sequence shown here is derived from an EMBL/GenBank/DDBJ whole genome shotgun (WGS) entry which is preliminary data.</text>
</comment>
<sequence length="82" mass="9156">MRTSNLKSLRSDALFLMIATYKEEEQLSQNLPREYPRAAPDISALHTKRGSDPGLSLTLEIRRVAIQAIESRGCLILSASVR</sequence>
<keyword evidence="2" id="KW-1185">Reference proteome</keyword>
<dbReference type="AlphaFoldDB" id="A0AAV7CGM2"/>
<name>A0AAV7CGM2_ENGPU</name>
<dbReference type="EMBL" id="WNYA01000003">
    <property type="protein sequence ID" value="KAG8583821.1"/>
    <property type="molecule type" value="Genomic_DNA"/>
</dbReference>